<reference evidence="1 2" key="1">
    <citation type="submission" date="2023-02" db="EMBL/GenBank/DDBJ databases">
        <title>Host association and intracellularity evolved multiple times independently in the Rickettsiales.</title>
        <authorList>
            <person name="Castelli M."/>
            <person name="Nardi T."/>
            <person name="Gammuto L."/>
            <person name="Bellinzona G."/>
            <person name="Sabaneyeva E."/>
            <person name="Potekhin A."/>
            <person name="Serra V."/>
            <person name="Petroni G."/>
            <person name="Sassera D."/>
        </authorList>
    </citation>
    <scope>NUCLEOTIDE SEQUENCE [LARGE SCALE GENOMIC DNA]</scope>
    <source>
        <strain evidence="1 2">BOD18</strain>
    </source>
</reference>
<dbReference type="Proteomes" id="UP001293791">
    <property type="component" value="Unassembled WGS sequence"/>
</dbReference>
<evidence type="ECO:0000313" key="2">
    <source>
        <dbReference type="Proteomes" id="UP001293791"/>
    </source>
</evidence>
<dbReference type="RefSeq" id="WP_322498216.1">
    <property type="nucleotide sequence ID" value="NZ_JARGYT010000109.1"/>
</dbReference>
<evidence type="ECO:0008006" key="3">
    <source>
        <dbReference type="Google" id="ProtNLM"/>
    </source>
</evidence>
<dbReference type="InterPro" id="IPR012334">
    <property type="entry name" value="Pectin_lyas_fold"/>
</dbReference>
<dbReference type="InterPro" id="IPR059186">
    <property type="entry name" value="SACTE_4363"/>
</dbReference>
<evidence type="ECO:0000313" key="1">
    <source>
        <dbReference type="EMBL" id="MDZ5762775.1"/>
    </source>
</evidence>
<dbReference type="CDD" id="cd23669">
    <property type="entry name" value="GH55_SacteLam55A-like"/>
    <property type="match status" value="1"/>
</dbReference>
<gene>
    <name evidence="1" type="ORF">Cyrtocomes_01170</name>
</gene>
<protein>
    <recommendedName>
        <fullName evidence="3">Pectate lyase superfamily protein domain-containing protein</fullName>
    </recommendedName>
</protein>
<dbReference type="EMBL" id="JARGYT010000109">
    <property type="protein sequence ID" value="MDZ5762775.1"/>
    <property type="molecule type" value="Genomic_DNA"/>
</dbReference>
<name>A0ABU5LA48_9RICK</name>
<sequence length="637" mass="68110">MSAVFYNENDIASKFSEVVKKSSECLPSSCPSGVYFSGNGDAQGLYALGSQIGGPQSTMRHGETSEWSSSRYAILVGEGNYNMPDQFKLGYYTQVMGVANDENGVHVAPGINVLNNCEKVGDANCKAPGGLDNFWRSLSDISMEIGRLGAPLRFAVSQAAPIRSVNIVGGDILMCDWGLGGDCGFTSGGFISNMHINSKLILGSQQQFYVTDSTFSQLQAGVWNIVSNNNQGTVFGDGDSSTKNIWKGYPFTQTTDDMHLVHPKLLFNGKWNVKLAQDIKNADDFVLLSSDVSPAIITAAQIQSINSALAGGAPGLIITPGIYELGGVLNIPDNKIVIGLGLPSLVCQSSSGGCMHVGSEGVHLTGITFDAGVNGSASDQENVLLIVGDLLHGNKANPTVLQDVYCRIARINDGQISPVAYACVRIDANCVVGENLWLWRADHDAQALQIPFSINYCKHGLIVNGDDVKMKGLFVEHFNDIQTVWLGKNGQIKFYQSELPYFMPTGGVKVDCTIPNSTEVIQETVCPSLYIAASASGFDARGIGVYCFFPNALGQGTIKANTVIKTNSQDASFAHVVVRWLNGDPASGINAILEDSQGRLFPEGSSVDGNNNKGYAFDTFPLHLELDDICIDVECAV</sequence>
<accession>A0ABU5LA48</accession>
<keyword evidence="2" id="KW-1185">Reference proteome</keyword>
<dbReference type="Gene3D" id="2.160.20.10">
    <property type="entry name" value="Single-stranded right-handed beta-helix, Pectin lyase-like"/>
    <property type="match status" value="1"/>
</dbReference>
<proteinExistence type="predicted"/>
<comment type="caution">
    <text evidence="1">The sequence shown here is derived from an EMBL/GenBank/DDBJ whole genome shotgun (WGS) entry which is preliminary data.</text>
</comment>
<organism evidence="1 2">
    <name type="scientific">Candidatus Cyrtobacter comes</name>
    <dbReference type="NCBI Taxonomy" id="675776"/>
    <lineage>
        <taxon>Bacteria</taxon>
        <taxon>Pseudomonadati</taxon>
        <taxon>Pseudomonadota</taxon>
        <taxon>Alphaproteobacteria</taxon>
        <taxon>Rickettsiales</taxon>
        <taxon>Candidatus Midichloriaceae</taxon>
        <taxon>Candidatus Cyrtobacter</taxon>
    </lineage>
</organism>